<dbReference type="InParanoid" id="L2GRD6"/>
<dbReference type="AlphaFoldDB" id="L2GRD6"/>
<dbReference type="HOGENOM" id="CLU_083362_0_0_1"/>
<keyword evidence="2" id="KW-1185">Reference proteome</keyword>
<proteinExistence type="predicted"/>
<dbReference type="GeneID" id="19880925"/>
<dbReference type="OMA" id="DALWDIK"/>
<dbReference type="Proteomes" id="UP000011082">
    <property type="component" value="Unassembled WGS sequence"/>
</dbReference>
<sequence>MFDFASHFKALDRMTQPSDLVKSPVILDEETPLRYISLENNGVVETNEMLYRNTRNTKKHIKSAWDVDIKAAGPGYFDEAGNYILSKPKKIHTTWILKRNGSLEGPFSDKEFKLLLNTVSYANYWVKRDFDKGFVPLDKLVEEVPSFNFKELNKFFAKNQVVEEYKKDDEFFETSVVNEKSTRLTNFLKNHEISASVDFVIKNIKNMRKADAIETLKDITGLDRCVNAALIDLIIESTDYQILCDVDKDGFYIGDEKKASRRK</sequence>
<dbReference type="VEuPathDB" id="MicrosporidiaDB:VICG_00207"/>
<dbReference type="EMBL" id="JH370130">
    <property type="protein sequence ID" value="ELA42892.1"/>
    <property type="molecule type" value="Genomic_DNA"/>
</dbReference>
<organism evidence="1 2">
    <name type="scientific">Vittaforma corneae (strain ATCC 50505)</name>
    <name type="common">Microsporidian parasite</name>
    <name type="synonym">Nosema corneum</name>
    <dbReference type="NCBI Taxonomy" id="993615"/>
    <lineage>
        <taxon>Eukaryota</taxon>
        <taxon>Fungi</taxon>
        <taxon>Fungi incertae sedis</taxon>
        <taxon>Microsporidia</taxon>
        <taxon>Nosematidae</taxon>
        <taxon>Vittaforma</taxon>
    </lineage>
</organism>
<protein>
    <submittedName>
        <fullName evidence="1">Uncharacterized protein</fullName>
    </submittedName>
</protein>
<dbReference type="RefSeq" id="XP_007603660.1">
    <property type="nucleotide sequence ID" value="XM_007603598.1"/>
</dbReference>
<gene>
    <name evidence="1" type="ORF">VICG_00207</name>
</gene>
<accession>L2GRD6</accession>
<evidence type="ECO:0000313" key="2">
    <source>
        <dbReference type="Proteomes" id="UP000011082"/>
    </source>
</evidence>
<name>L2GRD6_VITCO</name>
<dbReference type="OrthoDB" id="2186465at2759"/>
<reference evidence="2" key="1">
    <citation type="submission" date="2011-05" db="EMBL/GenBank/DDBJ databases">
        <title>The genome sequence of Vittaforma corneae strain ATCC 50505.</title>
        <authorList>
            <consortium name="The Broad Institute Genome Sequencing Platform"/>
            <person name="Cuomo C."/>
            <person name="Didier E."/>
            <person name="Bowers L."/>
            <person name="Young S.K."/>
            <person name="Zeng Q."/>
            <person name="Gargeya S."/>
            <person name="Fitzgerald M."/>
            <person name="Haas B."/>
            <person name="Abouelleil A."/>
            <person name="Alvarado L."/>
            <person name="Arachchi H.M."/>
            <person name="Berlin A."/>
            <person name="Chapman S.B."/>
            <person name="Gearin G."/>
            <person name="Goldberg J."/>
            <person name="Griggs A."/>
            <person name="Gujja S."/>
            <person name="Hansen M."/>
            <person name="Heiman D."/>
            <person name="Howarth C."/>
            <person name="Larimer J."/>
            <person name="Lui A."/>
            <person name="MacDonald P.J.P."/>
            <person name="McCowen C."/>
            <person name="Montmayeur A."/>
            <person name="Murphy C."/>
            <person name="Neiman D."/>
            <person name="Pearson M."/>
            <person name="Priest M."/>
            <person name="Roberts A."/>
            <person name="Saif S."/>
            <person name="Shea T."/>
            <person name="Sisk P."/>
            <person name="Stolte C."/>
            <person name="Sykes S."/>
            <person name="Wortman J."/>
            <person name="Nusbaum C."/>
            <person name="Birren B."/>
        </authorList>
    </citation>
    <scope>NUCLEOTIDE SEQUENCE [LARGE SCALE GENOMIC DNA]</scope>
    <source>
        <strain evidence="2">ATCC 50505</strain>
    </source>
</reference>
<evidence type="ECO:0000313" key="1">
    <source>
        <dbReference type="EMBL" id="ELA42892.1"/>
    </source>
</evidence>